<dbReference type="RefSeq" id="WP_087057016.1">
    <property type="nucleotide sequence ID" value="NZ_FUKW01000018.1"/>
</dbReference>
<reference evidence="2 3" key="1">
    <citation type="submission" date="2017-02" db="EMBL/GenBank/DDBJ databases">
        <authorList>
            <person name="Peterson S.W."/>
        </authorList>
    </citation>
    <scope>NUCLEOTIDE SEQUENCE [LARGE SCALE GENOMIC DNA]</scope>
    <source>
        <strain evidence="2 3">42ea</strain>
    </source>
</reference>
<dbReference type="Proteomes" id="UP000195611">
    <property type="component" value="Unassembled WGS sequence"/>
</dbReference>
<gene>
    <name evidence="2" type="ORF">FM115_01070</name>
</gene>
<dbReference type="AlphaFoldDB" id="A0A1R4IGM9"/>
<feature type="coiled-coil region" evidence="1">
    <location>
        <begin position="2"/>
        <end position="33"/>
    </location>
</feature>
<proteinExistence type="predicted"/>
<name>A0A1R4IGM9_9LACT</name>
<keyword evidence="1" id="KW-0175">Coiled coil</keyword>
<organism evidence="2 3">
    <name type="scientific">Marinilactibacillus psychrotolerans 42ea</name>
    <dbReference type="NCBI Taxonomy" id="1255609"/>
    <lineage>
        <taxon>Bacteria</taxon>
        <taxon>Bacillati</taxon>
        <taxon>Bacillota</taxon>
        <taxon>Bacilli</taxon>
        <taxon>Lactobacillales</taxon>
        <taxon>Carnobacteriaceae</taxon>
        <taxon>Marinilactibacillus</taxon>
    </lineage>
</organism>
<sequence length="164" mass="18403">MAKSLSRQFKDIERKLNKELDKTVRNVNRKQARNPIELPIQTNYSDSGITVQNVHNDHRINVEGDVTHSQVGGHDNTLVIFSDEEVQKLLEEIRTLSITMSKTDREKLVKVLEELQGKGNVSSVENQIFLEKHPLITLGIGSIVSWATTAGLDKISSIIAKVFS</sequence>
<accession>A0A1R4IGM9</accession>
<evidence type="ECO:0000313" key="3">
    <source>
        <dbReference type="Proteomes" id="UP000195611"/>
    </source>
</evidence>
<dbReference type="EMBL" id="FUKW01000018">
    <property type="protein sequence ID" value="SJN19022.1"/>
    <property type="molecule type" value="Genomic_DNA"/>
</dbReference>
<protein>
    <submittedName>
        <fullName evidence="2">Uncharacterized protein</fullName>
    </submittedName>
</protein>
<evidence type="ECO:0000313" key="2">
    <source>
        <dbReference type="EMBL" id="SJN19022.1"/>
    </source>
</evidence>
<evidence type="ECO:0000256" key="1">
    <source>
        <dbReference type="SAM" id="Coils"/>
    </source>
</evidence>